<keyword evidence="6" id="KW-0862">Zinc</keyword>
<dbReference type="PANTHER" id="PTHR23292">
    <property type="entry name" value="LIPOPOLYSACCHARIDE-INDUCED TUMOR NECROSIS FACTOR-ALPHA FACTOR"/>
    <property type="match status" value="1"/>
</dbReference>
<evidence type="ECO:0000256" key="2">
    <source>
        <dbReference type="ARBA" id="ARBA00004481"/>
    </source>
</evidence>
<dbReference type="InterPro" id="IPR037519">
    <property type="entry name" value="LITAF_fam"/>
</dbReference>
<dbReference type="InterPro" id="IPR006629">
    <property type="entry name" value="LITAF"/>
</dbReference>
<feature type="domain" description="LITAF" evidence="10">
    <location>
        <begin position="68"/>
        <end position="152"/>
    </location>
</feature>
<keyword evidence="5" id="KW-0479">Metal-binding</keyword>
<keyword evidence="7 9" id="KW-0472">Membrane</keyword>
<dbReference type="GO" id="GO:0098574">
    <property type="term" value="C:cytoplasmic side of lysosomal membrane"/>
    <property type="evidence" value="ECO:0007669"/>
    <property type="project" value="TreeGrafter"/>
</dbReference>
<comment type="similarity">
    <text evidence="4">Belongs to the CDIP1/LITAF family.</text>
</comment>
<dbReference type="EMBL" id="LR787584">
    <property type="protein sequence ID" value="CAB3263446.1"/>
    <property type="molecule type" value="mRNA"/>
</dbReference>
<evidence type="ECO:0000256" key="8">
    <source>
        <dbReference type="SAM" id="MobiDB-lite"/>
    </source>
</evidence>
<keyword evidence="9" id="KW-0812">Transmembrane</keyword>
<dbReference type="PANTHER" id="PTHR23292:SF47">
    <property type="entry name" value="LITAF DOMAIN-CONTAINING PROTEIN"/>
    <property type="match status" value="1"/>
</dbReference>
<comment type="subcellular location">
    <subcellularLocation>
        <location evidence="2">Endosome membrane</location>
        <topology evidence="2">Peripheral membrane protein</topology>
    </subcellularLocation>
    <subcellularLocation>
        <location evidence="1">Late endosome membrane</location>
    </subcellularLocation>
    <subcellularLocation>
        <location evidence="3">Lysosome membrane</location>
        <topology evidence="3">Peripheral membrane protein</topology>
        <orientation evidence="3">Cytoplasmic side</orientation>
    </subcellularLocation>
</comment>
<feature type="region of interest" description="Disordered" evidence="8">
    <location>
        <begin position="1"/>
        <end position="61"/>
    </location>
</feature>
<protein>
    <submittedName>
        <fullName evidence="11">Lipopolysaccharide-induced tumor necrosis factor-alpha factor homolog</fullName>
    </submittedName>
</protein>
<dbReference type="GO" id="GO:0008270">
    <property type="term" value="F:zinc ion binding"/>
    <property type="evidence" value="ECO:0007669"/>
    <property type="project" value="TreeGrafter"/>
</dbReference>
<feature type="transmembrane region" description="Helical" evidence="9">
    <location>
        <begin position="106"/>
        <end position="128"/>
    </location>
</feature>
<dbReference type="GO" id="GO:0005634">
    <property type="term" value="C:nucleus"/>
    <property type="evidence" value="ECO:0007669"/>
    <property type="project" value="TreeGrafter"/>
</dbReference>
<feature type="compositionally biased region" description="Low complexity" evidence="8">
    <location>
        <begin position="42"/>
        <end position="53"/>
    </location>
</feature>
<dbReference type="Pfam" id="PF10601">
    <property type="entry name" value="zf-LITAF-like"/>
    <property type="match status" value="1"/>
</dbReference>
<dbReference type="SMART" id="SM00714">
    <property type="entry name" value="LITAF"/>
    <property type="match status" value="1"/>
</dbReference>
<dbReference type="PROSITE" id="PS51837">
    <property type="entry name" value="LITAF"/>
    <property type="match status" value="1"/>
</dbReference>
<reference evidence="11" key="1">
    <citation type="submission" date="2020-04" db="EMBL/GenBank/DDBJ databases">
        <authorList>
            <person name="Neveu A P."/>
        </authorList>
    </citation>
    <scope>NUCLEOTIDE SEQUENCE</scope>
    <source>
        <tissue evidence="11">Whole embryo</tissue>
    </source>
</reference>
<name>A0A6F9DKE5_9ASCI</name>
<sequence>METKPTQPPAYTAAEGQPQTQYNTPAQYGMQGGAPPPPPGYAPVATTQYVQQPGGPPPPPNFVQQPGVVVVTHQPIKLHSRYPVLVTCQHCHQAVTTQPRSEVGTITWLACGAMILFGFWLGCCLIPFCIPDLQDTYHECPNCKQTIDVYRPL</sequence>
<evidence type="ECO:0000256" key="7">
    <source>
        <dbReference type="ARBA" id="ARBA00023136"/>
    </source>
</evidence>
<accession>A0A6F9DKE5</accession>
<organism evidence="11">
    <name type="scientific">Phallusia mammillata</name>
    <dbReference type="NCBI Taxonomy" id="59560"/>
    <lineage>
        <taxon>Eukaryota</taxon>
        <taxon>Metazoa</taxon>
        <taxon>Chordata</taxon>
        <taxon>Tunicata</taxon>
        <taxon>Ascidiacea</taxon>
        <taxon>Phlebobranchia</taxon>
        <taxon>Ascidiidae</taxon>
        <taxon>Phallusia</taxon>
    </lineage>
</organism>
<evidence type="ECO:0000256" key="1">
    <source>
        <dbReference type="ARBA" id="ARBA00004414"/>
    </source>
</evidence>
<proteinExistence type="evidence at transcript level"/>
<dbReference type="AlphaFoldDB" id="A0A6F9DKE5"/>
<dbReference type="GO" id="GO:0098560">
    <property type="term" value="C:cytoplasmic side of late endosome membrane"/>
    <property type="evidence" value="ECO:0007669"/>
    <property type="project" value="TreeGrafter"/>
</dbReference>
<keyword evidence="9" id="KW-1133">Transmembrane helix</keyword>
<evidence type="ECO:0000256" key="3">
    <source>
        <dbReference type="ARBA" id="ARBA00004630"/>
    </source>
</evidence>
<gene>
    <name evidence="11" type="primary">Litaf-003</name>
</gene>
<evidence type="ECO:0000313" key="11">
    <source>
        <dbReference type="EMBL" id="CAB3263446.1"/>
    </source>
</evidence>
<evidence type="ECO:0000256" key="6">
    <source>
        <dbReference type="ARBA" id="ARBA00022833"/>
    </source>
</evidence>
<evidence type="ECO:0000256" key="5">
    <source>
        <dbReference type="ARBA" id="ARBA00022723"/>
    </source>
</evidence>
<evidence type="ECO:0000259" key="10">
    <source>
        <dbReference type="PROSITE" id="PS51837"/>
    </source>
</evidence>
<evidence type="ECO:0000256" key="9">
    <source>
        <dbReference type="SAM" id="Phobius"/>
    </source>
</evidence>
<evidence type="ECO:0000256" key="4">
    <source>
        <dbReference type="ARBA" id="ARBA00005975"/>
    </source>
</evidence>